<dbReference type="InterPro" id="IPR027417">
    <property type="entry name" value="P-loop_NTPase"/>
</dbReference>
<evidence type="ECO:0000256" key="4">
    <source>
        <dbReference type="ARBA" id="ARBA00023136"/>
    </source>
</evidence>
<protein>
    <recommendedName>
        <fullName evidence="6">G domain-containing protein</fullName>
    </recommendedName>
</protein>
<evidence type="ECO:0000256" key="1">
    <source>
        <dbReference type="ARBA" id="ARBA00004141"/>
    </source>
</evidence>
<evidence type="ECO:0000256" key="3">
    <source>
        <dbReference type="ARBA" id="ARBA00022989"/>
    </source>
</evidence>
<keyword evidence="4" id="KW-0472">Membrane</keyword>
<evidence type="ECO:0000256" key="5">
    <source>
        <dbReference type="SAM" id="MobiDB-lite"/>
    </source>
</evidence>
<gene>
    <name evidence="7" type="ORF">Aco03nite_074410</name>
</gene>
<keyword evidence="2" id="KW-0812">Transmembrane</keyword>
<comment type="caution">
    <text evidence="7">The sequence shown here is derived from an EMBL/GenBank/DDBJ whole genome shotgun (WGS) entry which is preliminary data.</text>
</comment>
<evidence type="ECO:0000259" key="6">
    <source>
        <dbReference type="Pfam" id="PF01926"/>
    </source>
</evidence>
<dbReference type="Pfam" id="PF05128">
    <property type="entry name" value="DUF697"/>
    <property type="match status" value="1"/>
</dbReference>
<comment type="subcellular location">
    <subcellularLocation>
        <location evidence="1">Membrane</location>
        <topology evidence="1">Multi-pass membrane protein</topology>
    </subcellularLocation>
</comment>
<name>A0ABQ3XKK3_9ACTN</name>
<dbReference type="RefSeq" id="WP_203804666.1">
    <property type="nucleotide sequence ID" value="NZ_BAAAQE010000094.1"/>
</dbReference>
<dbReference type="Proteomes" id="UP000612282">
    <property type="component" value="Unassembled WGS sequence"/>
</dbReference>
<dbReference type="EMBL" id="BOMG01000094">
    <property type="protein sequence ID" value="GID59037.1"/>
    <property type="molecule type" value="Genomic_DNA"/>
</dbReference>
<dbReference type="InterPro" id="IPR021147">
    <property type="entry name" value="DUF697"/>
</dbReference>
<keyword evidence="8" id="KW-1185">Reference proteome</keyword>
<proteinExistence type="predicted"/>
<accession>A0ABQ3XKK3</accession>
<organism evidence="7 8">
    <name type="scientific">Actinoplanes couchii</name>
    <dbReference type="NCBI Taxonomy" id="403638"/>
    <lineage>
        <taxon>Bacteria</taxon>
        <taxon>Bacillati</taxon>
        <taxon>Actinomycetota</taxon>
        <taxon>Actinomycetes</taxon>
        <taxon>Micromonosporales</taxon>
        <taxon>Micromonosporaceae</taxon>
        <taxon>Actinoplanes</taxon>
    </lineage>
</organism>
<evidence type="ECO:0000256" key="2">
    <source>
        <dbReference type="ARBA" id="ARBA00022692"/>
    </source>
</evidence>
<feature type="domain" description="G" evidence="6">
    <location>
        <begin position="50"/>
        <end position="150"/>
    </location>
</feature>
<dbReference type="SUPFAM" id="SSF52540">
    <property type="entry name" value="P-loop containing nucleoside triphosphate hydrolases"/>
    <property type="match status" value="1"/>
</dbReference>
<evidence type="ECO:0000313" key="8">
    <source>
        <dbReference type="Proteomes" id="UP000612282"/>
    </source>
</evidence>
<feature type="region of interest" description="Disordered" evidence="5">
    <location>
        <begin position="175"/>
        <end position="200"/>
    </location>
</feature>
<dbReference type="Pfam" id="PF01926">
    <property type="entry name" value="MMR_HSR1"/>
    <property type="match status" value="1"/>
</dbReference>
<dbReference type="Gene3D" id="3.40.50.300">
    <property type="entry name" value="P-loop containing nucleotide triphosphate hydrolases"/>
    <property type="match status" value="1"/>
</dbReference>
<dbReference type="InterPro" id="IPR006073">
    <property type="entry name" value="GTP-bd"/>
</dbReference>
<evidence type="ECO:0000313" key="7">
    <source>
        <dbReference type="EMBL" id="GID59037.1"/>
    </source>
</evidence>
<dbReference type="CDD" id="cd00882">
    <property type="entry name" value="Ras_like_GTPase"/>
    <property type="match status" value="1"/>
</dbReference>
<keyword evidence="3" id="KW-1133">Transmembrane helix</keyword>
<reference evidence="7 8" key="1">
    <citation type="submission" date="2021-01" db="EMBL/GenBank/DDBJ databases">
        <title>Whole genome shotgun sequence of Actinoplanes couchii NBRC 106145.</title>
        <authorList>
            <person name="Komaki H."/>
            <person name="Tamura T."/>
        </authorList>
    </citation>
    <scope>NUCLEOTIDE SEQUENCE [LARGE SCALE GENOMIC DNA]</scope>
    <source>
        <strain evidence="7 8">NBRC 106145</strain>
    </source>
</reference>
<sequence length="415" mass="44979">MSKDDEFDLVRESIKQLIDRLDGVPKPLRKLVQDNVDILYTLVHDHRVPRVMLLGRRGSGKSMLVNAFLGAEVRPTVSVHSTTGSAPWESYERDGRRMEILDTRGVQESSKPVESDSAASPLESLMAVVRRTPPDVILFVVTATDVDVAMEGDLDALVRVHQEISRLSDRPPTIIPVLTKGDRLDPNDVPMSEGDPEKSANVTAATETLFRHLKAVSYLTPFLADPVPTVANVAYDSVTKLPKHGHDYRWNIGRLTTVMFEHLPDEAKLEFARLENLTQVRRKLAGRVVNSTVAICGGVGYQPIPIVDLPVLTGIQIAMVMVVGYIGGAEMSVRAARDLIGALGVNVVAGMAFRQLARSMIKLIRGAGTVAGGAVSGSVAASGTKAIGAAAISYFIDGNNIEKVRDAYRRRAGND</sequence>